<reference evidence="5" key="1">
    <citation type="submission" date="2016-06" db="EMBL/GenBank/DDBJ databases">
        <authorList>
            <person name="Varghese N."/>
            <person name="Submissions Spin"/>
        </authorList>
    </citation>
    <scope>NUCLEOTIDE SEQUENCE [LARGE SCALE GENOMIC DNA]</scope>
    <source>
        <strain evidence="5">DSM 44100</strain>
    </source>
</reference>
<evidence type="ECO:0000256" key="2">
    <source>
        <dbReference type="SAM" id="MobiDB-lite"/>
    </source>
</evidence>
<dbReference type="InterPro" id="IPR007685">
    <property type="entry name" value="RelA_SpoT"/>
</dbReference>
<feature type="domain" description="RelA/SpoT" evidence="3">
    <location>
        <begin position="1305"/>
        <end position="1415"/>
    </location>
</feature>
<gene>
    <name evidence="4" type="ORF">GA0070216_110160</name>
</gene>
<sequence length="1454" mass="152753">MLPSPIPHPLDYSPWDLPGWAYEALDWVVGVEWPEGNERAVWDLADQWYAVAGALTGPRADAIAAATEVRSGYGGAGAVPEAFEAAWRRLADGDEAPLSVLLAVSTDLGRLVEECGCDIEAAKLEVWIELGILVVELLALAVAAALTAGAASPAAGAAVTASRLVIQQIFRRLTAQLAKKALRQGLKEAGERAAKEVAKDGMRGLGKRAVRGGLFEAGEEAGVSLATQAYQNSTGRRHGLDVADLGASAVGGFAGGAVAPLAGLGRHATGRGARVGEHFGREMAGEVLAEGAAGLATGQGVMSLEEASRAAVSGVSGSATGQADAALHARLDGRLHSLADASPVSAAFPVPPPPVLTGGDQAAPSVDAPAWPSADAPVPRQAAPVDPTVVAGHGTGAAVETPPPVPTDHSRVDAVVGQVDRPAEPSSATPPVPLVAAPDRPADAAPALIADRSVSSSPTLSSVTADQVTSPLMAGRAGETAATGAAVAAPPGVDTAPVNPAASVTTAGGPAVGTAAASPPTADPAPGRATSAAPTAGVPVGSAAGVPPGPAPTVGPPTHGSAPVAGPDAPPAARERPPGTPDDDGERQGARRFPLLEALAPRPVVSPATESIAPTPPATDEPPRPRTPQWYAAKWAAEREALERRRYQGYFEAQRHWFEDRRRADAAARQKKAGRRRETVARRAARQAFGLQREGRSALANWFQGLARQAQRDAYGHQDLAEEILAGRLVPDAVFVADRADFSRINDDVAELAVGGVETGDRSALTGDDGPPPIDRSRRYGQFGGLRPPLALHQTDLERQLPRQPDGSVVRTADPRQGGWFALANDGGPQADPTRGINCLDCTLSLFETWVHGRPRVAAPRTFDGYLQGDIRRPVNGEAGGPGRVEEVTGGRFQKLFAVDEGVPPGPAALGQSVERGYRNLHDQLILGGHGSYAFLITEWENGGSHAWVALNQNGTVLYLDPQAGTVRDRPLYAHAGRRHPDNVVGIDALILGGDGRPMPLGGLARGRFSVHPDLPDHPPAAEDEQGYGDPYLNRMHLLDGPGSAERVGPAGGNPDRPPAPAGTPPHEEPQRASDQLPPERPADRAREMLASGADLDGVLRGGLTPAEICAHVDASTIRRLVPQLDASGAADVARLLGDPRVVRMLDETWRDPPDGHRALAGTLLGQLTQRPDLARMILATPELADSLTARPLTLHHLAAHPQALEVLAAAAEDAAAQDVELLASDGPRPAPTRLTKAQIALSHRMSASRQPAYQPGFELSRRDDEGYRASFLSHLYADAEEAQQELNRLACDLAGGRGRADWRKAPKGYQRVLDKLVEYENDASKLKDLAAAKVEFRHLDDVYQALEDLASRSSIVVLNIKDRFLRPQFSGYRDILLSLRMSNGHIAELRFHLAAVDGVAEWEHSLYEVRRDIEAMAEAVGRPLTPRERAIRNGLLLRAQEAFRAASDPGREG</sequence>
<feature type="region of interest" description="Disordered" evidence="2">
    <location>
        <begin position="350"/>
        <end position="410"/>
    </location>
</feature>
<dbReference type="InterPro" id="IPR043519">
    <property type="entry name" value="NT_sf"/>
</dbReference>
<evidence type="ECO:0000256" key="1">
    <source>
        <dbReference type="SAM" id="Coils"/>
    </source>
</evidence>
<protein>
    <recommendedName>
        <fullName evidence="3">RelA/SpoT domain-containing protein</fullName>
    </recommendedName>
</protein>
<name>A0A1C4ZNY2_9ACTN</name>
<accession>A0A1C4ZNY2</accession>
<dbReference type="RefSeq" id="WP_245722615.1">
    <property type="nucleotide sequence ID" value="NZ_FMCU01000010.1"/>
</dbReference>
<feature type="region of interest" description="Disordered" evidence="2">
    <location>
        <begin position="760"/>
        <end position="782"/>
    </location>
</feature>
<dbReference type="Pfam" id="PF15644">
    <property type="entry name" value="Gln_amidase"/>
    <property type="match status" value="1"/>
</dbReference>
<dbReference type="InterPro" id="IPR028908">
    <property type="entry name" value="Tox-PL_dom"/>
</dbReference>
<dbReference type="Gene3D" id="3.30.460.10">
    <property type="entry name" value="Beta Polymerase, domain 2"/>
    <property type="match status" value="1"/>
</dbReference>
<dbReference type="SUPFAM" id="SSF81301">
    <property type="entry name" value="Nucleotidyltransferase"/>
    <property type="match status" value="1"/>
</dbReference>
<dbReference type="InterPro" id="IPR057746">
    <property type="entry name" value="CpnT-like_N"/>
</dbReference>
<feature type="region of interest" description="Disordered" evidence="2">
    <location>
        <begin position="509"/>
        <end position="627"/>
    </location>
</feature>
<dbReference type="SMART" id="SM00954">
    <property type="entry name" value="RelA_SpoT"/>
    <property type="match status" value="1"/>
</dbReference>
<feature type="coiled-coil region" evidence="1">
    <location>
        <begin position="1273"/>
        <end position="1330"/>
    </location>
</feature>
<dbReference type="STRING" id="121616.GA0070216_110160"/>
<keyword evidence="5" id="KW-1185">Reference proteome</keyword>
<keyword evidence="1" id="KW-0175">Coiled coil</keyword>
<evidence type="ECO:0000313" key="5">
    <source>
        <dbReference type="Proteomes" id="UP000198797"/>
    </source>
</evidence>
<dbReference type="Pfam" id="PF04607">
    <property type="entry name" value="RelA_SpoT"/>
    <property type="match status" value="1"/>
</dbReference>
<organism evidence="4 5">
    <name type="scientific">Micromonospora matsumotoense</name>
    <dbReference type="NCBI Taxonomy" id="121616"/>
    <lineage>
        <taxon>Bacteria</taxon>
        <taxon>Bacillati</taxon>
        <taxon>Actinomycetota</taxon>
        <taxon>Actinomycetes</taxon>
        <taxon>Micromonosporales</taxon>
        <taxon>Micromonosporaceae</taxon>
        <taxon>Micromonospora</taxon>
    </lineage>
</organism>
<dbReference type="GO" id="GO:0015969">
    <property type="term" value="P:guanosine tetraphosphate metabolic process"/>
    <property type="evidence" value="ECO:0007669"/>
    <property type="project" value="InterPro"/>
</dbReference>
<evidence type="ECO:0000259" key="3">
    <source>
        <dbReference type="SMART" id="SM00954"/>
    </source>
</evidence>
<feature type="compositionally biased region" description="Low complexity" evidence="2">
    <location>
        <begin position="509"/>
        <end position="546"/>
    </location>
</feature>
<feature type="compositionally biased region" description="Low complexity" evidence="2">
    <location>
        <begin position="556"/>
        <end position="567"/>
    </location>
</feature>
<dbReference type="EMBL" id="FMCU01000010">
    <property type="protein sequence ID" value="SCF34703.1"/>
    <property type="molecule type" value="Genomic_DNA"/>
</dbReference>
<feature type="region of interest" description="Disordered" evidence="2">
    <location>
        <begin position="1010"/>
        <end position="1083"/>
    </location>
</feature>
<proteinExistence type="predicted"/>
<dbReference type="Proteomes" id="UP000198797">
    <property type="component" value="Unassembled WGS sequence"/>
</dbReference>
<dbReference type="Pfam" id="PF25547">
    <property type="entry name" value="WXG100_2"/>
    <property type="match status" value="1"/>
</dbReference>
<evidence type="ECO:0000313" key="4">
    <source>
        <dbReference type="EMBL" id="SCF34703.1"/>
    </source>
</evidence>